<dbReference type="SUPFAM" id="SSF109709">
    <property type="entry name" value="KorB DNA-binding domain-like"/>
    <property type="match status" value="1"/>
</dbReference>
<dbReference type="EMBL" id="LAZR01000428">
    <property type="protein sequence ID" value="KKN69331.1"/>
    <property type="molecule type" value="Genomic_DNA"/>
</dbReference>
<reference evidence="1" key="1">
    <citation type="journal article" date="2015" name="Nature">
        <title>Complex archaea that bridge the gap between prokaryotes and eukaryotes.</title>
        <authorList>
            <person name="Spang A."/>
            <person name="Saw J.H."/>
            <person name="Jorgensen S.L."/>
            <person name="Zaremba-Niedzwiedzka K."/>
            <person name="Martijn J."/>
            <person name="Lind A.E."/>
            <person name="van Eijk R."/>
            <person name="Schleper C."/>
            <person name="Guy L."/>
            <person name="Ettema T.J."/>
        </authorList>
    </citation>
    <scope>NUCLEOTIDE SEQUENCE</scope>
</reference>
<comment type="caution">
    <text evidence="1">The sequence shown here is derived from an EMBL/GenBank/DDBJ whole genome shotgun (WGS) entry which is preliminary data.</text>
</comment>
<accession>A0A0F9V751</accession>
<evidence type="ECO:0000313" key="1">
    <source>
        <dbReference type="EMBL" id="KKN69331.1"/>
    </source>
</evidence>
<gene>
    <name evidence="1" type="ORF">LCGC14_0441900</name>
</gene>
<protein>
    <submittedName>
        <fullName evidence="1">Uncharacterized protein</fullName>
    </submittedName>
</protein>
<proteinExistence type="predicted"/>
<sequence length="202" mass="23313">MEKNKRDTLKKKYFASKKDIDAICDSTTLLKWEILSKANKLGKQLWGIQFTLKRLSVDMGLPYTTTKRCLSLDNATPESWQLLKDKKISAFKLAMVCLLKSKVFQNEIVAAVIEDNMSTYKIKAFNPKNIADVNKWRHQKAAEAGYSRQDSAARNMRSWISRGIIFMLMPIKSFGEKNKDDMIECLKVLQLKIENYIKKYGS</sequence>
<dbReference type="AlphaFoldDB" id="A0A0F9V751"/>
<organism evidence="1">
    <name type="scientific">marine sediment metagenome</name>
    <dbReference type="NCBI Taxonomy" id="412755"/>
    <lineage>
        <taxon>unclassified sequences</taxon>
        <taxon>metagenomes</taxon>
        <taxon>ecological metagenomes</taxon>
    </lineage>
</organism>
<name>A0A0F9V751_9ZZZZ</name>